<gene>
    <name evidence="2" type="ORF">NCTC11923_01907</name>
</gene>
<dbReference type="STRING" id="1278298.GCA_000428685_00342"/>
<reference evidence="2 3" key="1">
    <citation type="submission" date="2018-12" db="EMBL/GenBank/DDBJ databases">
        <authorList>
            <consortium name="Pathogen Informatics"/>
        </authorList>
    </citation>
    <scope>NUCLEOTIDE SEQUENCE [LARGE SCALE GENOMIC DNA]</scope>
    <source>
        <strain evidence="2 3">NCTC11923</strain>
    </source>
</reference>
<accession>A0A448KEC4</accession>
<proteinExistence type="predicted"/>
<evidence type="ECO:0000313" key="2">
    <source>
        <dbReference type="EMBL" id="VEG75248.1"/>
    </source>
</evidence>
<evidence type="ECO:0000256" key="1">
    <source>
        <dbReference type="SAM" id="Phobius"/>
    </source>
</evidence>
<feature type="transmembrane region" description="Helical" evidence="1">
    <location>
        <begin position="63"/>
        <end position="91"/>
    </location>
</feature>
<feature type="transmembrane region" description="Helical" evidence="1">
    <location>
        <begin position="12"/>
        <end position="28"/>
    </location>
</feature>
<dbReference type="Proteomes" id="UP000276899">
    <property type="component" value="Chromosome"/>
</dbReference>
<keyword evidence="3" id="KW-1185">Reference proteome</keyword>
<dbReference type="EMBL" id="LR134363">
    <property type="protein sequence ID" value="VEG75248.1"/>
    <property type="molecule type" value="Genomic_DNA"/>
</dbReference>
<keyword evidence="1" id="KW-0472">Membrane</keyword>
<sequence length="103" mass="10941">MSDSRARWWRRAFVAGFAVAFVMVNWSGPGRSAAMMIAATALITVIAIELGSRLGAVVASMALLGAVVLAAQVGTVLQCVPLGAFVAVAWWRIEGRRRAEPRA</sequence>
<dbReference type="KEGG" id="asla:NCTC11923_01907"/>
<feature type="transmembrane region" description="Helical" evidence="1">
    <location>
        <begin position="34"/>
        <end position="51"/>
    </location>
</feature>
<keyword evidence="1" id="KW-0812">Transmembrane</keyword>
<protein>
    <submittedName>
        <fullName evidence="2">Uncharacterized protein</fullName>
    </submittedName>
</protein>
<evidence type="ECO:0000313" key="3">
    <source>
        <dbReference type="Proteomes" id="UP000276899"/>
    </source>
</evidence>
<keyword evidence="1" id="KW-1133">Transmembrane helix</keyword>
<dbReference type="AlphaFoldDB" id="A0A448KEC4"/>
<name>A0A448KEC4_9ACTO</name>
<organism evidence="2 3">
    <name type="scientific">Actinomyces slackii</name>
    <dbReference type="NCBI Taxonomy" id="52774"/>
    <lineage>
        <taxon>Bacteria</taxon>
        <taxon>Bacillati</taxon>
        <taxon>Actinomycetota</taxon>
        <taxon>Actinomycetes</taxon>
        <taxon>Actinomycetales</taxon>
        <taxon>Actinomycetaceae</taxon>
        <taxon>Actinomyces</taxon>
    </lineage>
</organism>